<reference evidence="2 3" key="1">
    <citation type="journal article" date="2016" name="Nat. Commun.">
        <title>Thousands of microbial genomes shed light on interconnected biogeochemical processes in an aquifer system.</title>
        <authorList>
            <person name="Anantharaman K."/>
            <person name="Brown C.T."/>
            <person name="Hug L.A."/>
            <person name="Sharon I."/>
            <person name="Castelle C.J."/>
            <person name="Probst A.J."/>
            <person name="Thomas B.C."/>
            <person name="Singh A."/>
            <person name="Wilkins M.J."/>
            <person name="Karaoz U."/>
            <person name="Brodie E.L."/>
            <person name="Williams K.H."/>
            <person name="Hubbard S.S."/>
            <person name="Banfield J.F."/>
        </authorList>
    </citation>
    <scope>NUCLEOTIDE SEQUENCE [LARGE SCALE GENOMIC DNA]</scope>
</reference>
<dbReference type="NCBIfam" id="TIGR01764">
    <property type="entry name" value="excise"/>
    <property type="match status" value="1"/>
</dbReference>
<dbReference type="AlphaFoldDB" id="A0A1G2F6N8"/>
<evidence type="ECO:0000313" key="3">
    <source>
        <dbReference type="Proteomes" id="UP000179099"/>
    </source>
</evidence>
<dbReference type="EMBL" id="MHMW01000028">
    <property type="protein sequence ID" value="OGZ33653.1"/>
    <property type="molecule type" value="Genomic_DNA"/>
</dbReference>
<dbReference type="Proteomes" id="UP000179099">
    <property type="component" value="Unassembled WGS sequence"/>
</dbReference>
<dbReference type="InterPro" id="IPR010093">
    <property type="entry name" value="SinI_DNA-bd"/>
</dbReference>
<dbReference type="GO" id="GO:0003677">
    <property type="term" value="F:DNA binding"/>
    <property type="evidence" value="ECO:0007669"/>
    <property type="project" value="InterPro"/>
</dbReference>
<gene>
    <name evidence="2" type="ORF">A2Y98_01835</name>
</gene>
<sequence>MEKKDFISTIELAKMLGISRIAVFKKIKSGRIKAVKVGRSFVIDKKDIVDIVGNVLSDKKKKDVEQAVEKTVREYGETLRLLGRE</sequence>
<protein>
    <recommendedName>
        <fullName evidence="1">Helix-turn-helix domain-containing protein</fullName>
    </recommendedName>
</protein>
<dbReference type="STRING" id="1801992.A2Y98_01835"/>
<name>A0A1G2F6N8_9BACT</name>
<evidence type="ECO:0000313" key="2">
    <source>
        <dbReference type="EMBL" id="OGZ33653.1"/>
    </source>
</evidence>
<proteinExistence type="predicted"/>
<evidence type="ECO:0000259" key="1">
    <source>
        <dbReference type="Pfam" id="PF12728"/>
    </source>
</evidence>
<dbReference type="Pfam" id="PF12728">
    <property type="entry name" value="HTH_17"/>
    <property type="match status" value="1"/>
</dbReference>
<comment type="caution">
    <text evidence="2">The sequence shown here is derived from an EMBL/GenBank/DDBJ whole genome shotgun (WGS) entry which is preliminary data.</text>
</comment>
<accession>A0A1G2F6N8</accession>
<dbReference type="InterPro" id="IPR041657">
    <property type="entry name" value="HTH_17"/>
</dbReference>
<feature type="domain" description="Helix-turn-helix" evidence="1">
    <location>
        <begin position="8"/>
        <end position="49"/>
    </location>
</feature>
<organism evidence="2 3">
    <name type="scientific">Candidatus Portnoybacteria bacterium RBG_19FT_COMBO_36_7</name>
    <dbReference type="NCBI Taxonomy" id="1801992"/>
    <lineage>
        <taxon>Bacteria</taxon>
        <taxon>Candidatus Portnoyibacteriota</taxon>
    </lineage>
</organism>